<dbReference type="AlphaFoldDB" id="A0A0A1U5C1"/>
<name>A0A0A1U5C1_ENTIV</name>
<sequence length="343" mass="39617">MEWINVDIVNPGTVSAFTEYYREFVCGTYTPVPSEEITIPENIYMMMNEKLCCKNLGWAIYTEQELYKNLVKLTHNKFRITVFFQYERMMYRAFDLFAKGVNLVQSLTTNKYTHDGLKHYFDALVATSIFGRIVKSRAIKAYRYIEQECSVGHIIWYLSVFLGNCSRINSIVDDRCRACLEMYREIGFNLVVEKLVEQSEYIAVISQNVGFVTENFQVIRKTIEKGNAVEFSSFEQMLRTMESTSKSTKGIKDDKFHTNKSDLRPKDFTRSKPNQKPQAQKIEKPKKAHIALKKNTKEKKEVTKPKPAGANKVVCNIITKTSKLQSKSKKGSDSKVDKLLMTL</sequence>
<feature type="compositionally biased region" description="Basic and acidic residues" evidence="1">
    <location>
        <begin position="330"/>
        <end position="343"/>
    </location>
</feature>
<evidence type="ECO:0000256" key="1">
    <source>
        <dbReference type="SAM" id="MobiDB-lite"/>
    </source>
</evidence>
<dbReference type="KEGG" id="eiv:EIN_391490"/>
<accession>A0A0A1U5C1</accession>
<dbReference type="EMBL" id="KB206629">
    <property type="protein sequence ID" value="ELP89494.1"/>
    <property type="molecule type" value="Genomic_DNA"/>
</dbReference>
<protein>
    <submittedName>
        <fullName evidence="2">Uncharacterized protein</fullName>
    </submittedName>
</protein>
<keyword evidence="3" id="KW-1185">Reference proteome</keyword>
<dbReference type="VEuPathDB" id="AmoebaDB:EIN_391490"/>
<dbReference type="RefSeq" id="XP_004256265.1">
    <property type="nucleotide sequence ID" value="XM_004256217.1"/>
</dbReference>
<dbReference type="GeneID" id="14888372"/>
<gene>
    <name evidence="2" type="ORF">EIN_391490</name>
</gene>
<feature type="compositionally biased region" description="Basic and acidic residues" evidence="1">
    <location>
        <begin position="250"/>
        <end position="270"/>
    </location>
</feature>
<evidence type="ECO:0000313" key="3">
    <source>
        <dbReference type="Proteomes" id="UP000014680"/>
    </source>
</evidence>
<feature type="region of interest" description="Disordered" evidence="1">
    <location>
        <begin position="242"/>
        <end position="308"/>
    </location>
</feature>
<dbReference type="Proteomes" id="UP000014680">
    <property type="component" value="Unassembled WGS sequence"/>
</dbReference>
<feature type="compositionally biased region" description="Basic residues" evidence="1">
    <location>
        <begin position="284"/>
        <end position="297"/>
    </location>
</feature>
<proteinExistence type="predicted"/>
<reference evidence="2 3" key="1">
    <citation type="submission" date="2012-10" db="EMBL/GenBank/DDBJ databases">
        <authorList>
            <person name="Zafar N."/>
            <person name="Inman J."/>
            <person name="Hall N."/>
            <person name="Lorenzi H."/>
            <person name="Caler E."/>
        </authorList>
    </citation>
    <scope>NUCLEOTIDE SEQUENCE [LARGE SCALE GENOMIC DNA]</scope>
    <source>
        <strain evidence="2 3">IP1</strain>
    </source>
</reference>
<organism evidence="2 3">
    <name type="scientific">Entamoeba invadens IP1</name>
    <dbReference type="NCBI Taxonomy" id="370355"/>
    <lineage>
        <taxon>Eukaryota</taxon>
        <taxon>Amoebozoa</taxon>
        <taxon>Evosea</taxon>
        <taxon>Archamoebae</taxon>
        <taxon>Mastigamoebida</taxon>
        <taxon>Entamoebidae</taxon>
        <taxon>Entamoeba</taxon>
    </lineage>
</organism>
<evidence type="ECO:0000313" key="2">
    <source>
        <dbReference type="EMBL" id="ELP89494.1"/>
    </source>
</evidence>
<feature type="region of interest" description="Disordered" evidence="1">
    <location>
        <begin position="322"/>
        <end position="343"/>
    </location>
</feature>